<dbReference type="EMBL" id="JBHSEF010000022">
    <property type="protein sequence ID" value="MFC4355272.1"/>
    <property type="molecule type" value="Genomic_DNA"/>
</dbReference>
<evidence type="ECO:0000313" key="5">
    <source>
        <dbReference type="EMBL" id="MFC4355272.1"/>
    </source>
</evidence>
<dbReference type="PANTHER" id="PTHR30435">
    <property type="entry name" value="FLAGELLAR PROTEIN"/>
    <property type="match status" value="1"/>
</dbReference>
<dbReference type="SUPFAM" id="SSF117143">
    <property type="entry name" value="Flagellar hook protein flgE"/>
    <property type="match status" value="1"/>
</dbReference>
<comment type="caution">
    <text evidence="5">The sequence shown here is derived from an EMBL/GenBank/DDBJ whole genome shotgun (WGS) entry which is preliminary data.</text>
</comment>
<evidence type="ECO:0000313" key="6">
    <source>
        <dbReference type="Proteomes" id="UP001595733"/>
    </source>
</evidence>
<dbReference type="Pfam" id="PF00460">
    <property type="entry name" value="Flg_bb_rod"/>
    <property type="match status" value="1"/>
</dbReference>
<feature type="domain" description="Flagellar basal body rod protein N-terminal" evidence="3">
    <location>
        <begin position="4"/>
        <end position="34"/>
    </location>
</feature>
<keyword evidence="5" id="KW-0969">Cilium</keyword>
<evidence type="ECO:0000259" key="4">
    <source>
        <dbReference type="Pfam" id="PF06429"/>
    </source>
</evidence>
<dbReference type="PANTHER" id="PTHR30435:SF19">
    <property type="entry name" value="FLAGELLAR BASAL-BODY ROD PROTEIN FLGG"/>
    <property type="match status" value="1"/>
</dbReference>
<comment type="similarity">
    <text evidence="1 2">Belongs to the flagella basal body rod proteins family.</text>
</comment>
<dbReference type="NCBIfam" id="TIGR03506">
    <property type="entry name" value="FlgEFG_subfam"/>
    <property type="match status" value="1"/>
</dbReference>
<comment type="subcellular location">
    <subcellularLocation>
        <location evidence="2">Bacterial flagellum basal body</location>
    </subcellularLocation>
</comment>
<keyword evidence="2" id="KW-0975">Bacterial flagellum</keyword>
<evidence type="ECO:0000256" key="1">
    <source>
        <dbReference type="ARBA" id="ARBA00009677"/>
    </source>
</evidence>
<proteinExistence type="inferred from homology"/>
<dbReference type="Proteomes" id="UP001595733">
    <property type="component" value="Unassembled WGS sequence"/>
</dbReference>
<keyword evidence="5" id="KW-0282">Flagellum</keyword>
<reference evidence="6" key="1">
    <citation type="journal article" date="2019" name="Int. J. Syst. Evol. Microbiol.">
        <title>The Global Catalogue of Microorganisms (GCM) 10K type strain sequencing project: providing services to taxonomists for standard genome sequencing and annotation.</title>
        <authorList>
            <consortium name="The Broad Institute Genomics Platform"/>
            <consortium name="The Broad Institute Genome Sequencing Center for Infectious Disease"/>
            <person name="Wu L."/>
            <person name="Ma J."/>
        </authorList>
    </citation>
    <scope>NUCLEOTIDE SEQUENCE [LARGE SCALE GENOMIC DNA]</scope>
    <source>
        <strain evidence="6">CCUG 50353</strain>
    </source>
</reference>
<gene>
    <name evidence="5" type="ORF">ACFO0S_09460</name>
</gene>
<feature type="domain" description="Flagellar basal-body/hook protein C-terminal" evidence="4">
    <location>
        <begin position="229"/>
        <end position="272"/>
    </location>
</feature>
<dbReference type="RefSeq" id="WP_378141687.1">
    <property type="nucleotide sequence ID" value="NZ_JBHSEF010000022.1"/>
</dbReference>
<dbReference type="InterPro" id="IPR010930">
    <property type="entry name" value="Flg_bb/hook_C_dom"/>
</dbReference>
<dbReference type="InterPro" id="IPR001444">
    <property type="entry name" value="Flag_bb_rod_N"/>
</dbReference>
<dbReference type="InterPro" id="IPR020013">
    <property type="entry name" value="Flagellar_FlgE/F/G"/>
</dbReference>
<name>A0ABV8UWS9_9BACL</name>
<evidence type="ECO:0000259" key="3">
    <source>
        <dbReference type="Pfam" id="PF00460"/>
    </source>
</evidence>
<keyword evidence="5" id="KW-0966">Cell projection</keyword>
<dbReference type="Pfam" id="PF06429">
    <property type="entry name" value="Flg_bbr_C"/>
    <property type="match status" value="1"/>
</dbReference>
<evidence type="ECO:0000256" key="2">
    <source>
        <dbReference type="RuleBase" id="RU362116"/>
    </source>
</evidence>
<sequence length="275" mass="30193">MIQLNSAASSLKQLQYKMDTIAHNLSNMDTTAYKRQDVLFSDALNNAMTMQAGRYEAGRQTPNGIRVGNGVINSGKATLNEQGSIKTTNRSYDIALMEKSIYFTVQAGGESYFTRSGNLDIYYDQTTDRNYLQSSGGARVLDVTGQPIQFDNDFSSLEITDQGIVIGRFKNPAKPAVAYSLDLTRIDRPSTLVESGNSRYQFVGNQAAMIGEGSYEQLIGGQRSNLVLQGAIEQSNVDLTSETAEMIATQRLIQSTSRALSFADDMRGLINTINR</sequence>
<protein>
    <submittedName>
        <fullName evidence="5">Flagellar hook-basal body protein</fullName>
    </submittedName>
</protein>
<accession>A0ABV8UWS9</accession>
<keyword evidence="6" id="KW-1185">Reference proteome</keyword>
<organism evidence="5 6">
    <name type="scientific">Chryseomicrobium palamuruense</name>
    <dbReference type="NCBI Taxonomy" id="682973"/>
    <lineage>
        <taxon>Bacteria</taxon>
        <taxon>Bacillati</taxon>
        <taxon>Bacillota</taxon>
        <taxon>Bacilli</taxon>
        <taxon>Bacillales</taxon>
        <taxon>Caryophanaceae</taxon>
        <taxon>Chryseomicrobium</taxon>
    </lineage>
</organism>
<dbReference type="InterPro" id="IPR037925">
    <property type="entry name" value="FlgE/F/G-like"/>
</dbReference>